<dbReference type="Proteomes" id="UP000266206">
    <property type="component" value="Unassembled WGS sequence"/>
</dbReference>
<dbReference type="InterPro" id="IPR001387">
    <property type="entry name" value="Cro/C1-type_HTH"/>
</dbReference>
<name>A0A3A1YVF9_9BURK</name>
<dbReference type="SUPFAM" id="SSF47413">
    <property type="entry name" value="lambda repressor-like DNA-binding domains"/>
    <property type="match status" value="1"/>
</dbReference>
<proteinExistence type="predicted"/>
<gene>
    <name evidence="3" type="ORF">CJP73_05995</name>
</gene>
<reference evidence="3 4" key="1">
    <citation type="submission" date="2017-08" db="EMBL/GenBank/DDBJ databases">
        <title>Pusillimonas indicus sp. nov., a member of the family Alcaligenaceae isolated from surface seawater.</title>
        <authorList>
            <person name="Li J."/>
        </authorList>
    </citation>
    <scope>NUCLEOTIDE SEQUENCE [LARGE SCALE GENOMIC DNA]</scope>
    <source>
        <strain evidence="3 4">L52-1-41</strain>
    </source>
</reference>
<evidence type="ECO:0000256" key="1">
    <source>
        <dbReference type="SAM" id="MobiDB-lite"/>
    </source>
</evidence>
<accession>A0A3A1YVF9</accession>
<dbReference type="GO" id="GO:0003677">
    <property type="term" value="F:DNA binding"/>
    <property type="evidence" value="ECO:0007669"/>
    <property type="project" value="InterPro"/>
</dbReference>
<comment type="caution">
    <text evidence="3">The sequence shown here is derived from an EMBL/GenBank/DDBJ whole genome shotgun (WGS) entry which is preliminary data.</text>
</comment>
<evidence type="ECO:0000313" key="3">
    <source>
        <dbReference type="EMBL" id="RIY41526.1"/>
    </source>
</evidence>
<dbReference type="CDD" id="cd00093">
    <property type="entry name" value="HTH_XRE"/>
    <property type="match status" value="1"/>
</dbReference>
<protein>
    <recommendedName>
        <fullName evidence="2">HTH cro/C1-type domain-containing protein</fullName>
    </recommendedName>
</protein>
<sequence length="102" mass="11691">MNNQPFSMRPVPLRIESEIRTLLNGLRKQQKISQKELGKRLGLQQSRVSELLSNPTAMRVEQFMQILALLGMQLQVQSREAILGESAQQGPEHSNGRRKPQW</sequence>
<dbReference type="SMART" id="SM00530">
    <property type="entry name" value="HTH_XRE"/>
    <property type="match status" value="1"/>
</dbReference>
<feature type="region of interest" description="Disordered" evidence="1">
    <location>
        <begin position="83"/>
        <end position="102"/>
    </location>
</feature>
<dbReference type="Pfam" id="PF13744">
    <property type="entry name" value="HTH_37"/>
    <property type="match status" value="1"/>
</dbReference>
<dbReference type="Gene3D" id="1.10.260.40">
    <property type="entry name" value="lambda repressor-like DNA-binding domains"/>
    <property type="match status" value="1"/>
</dbReference>
<dbReference type="InterPro" id="IPR039554">
    <property type="entry name" value="HigA2-like_HTH"/>
</dbReference>
<dbReference type="EMBL" id="NQYH01000003">
    <property type="protein sequence ID" value="RIY41526.1"/>
    <property type="molecule type" value="Genomic_DNA"/>
</dbReference>
<dbReference type="AlphaFoldDB" id="A0A3A1YVF9"/>
<organism evidence="3 4">
    <name type="scientific">Neopusillimonas maritima</name>
    <dbReference type="NCBI Taxonomy" id="2026239"/>
    <lineage>
        <taxon>Bacteria</taxon>
        <taxon>Pseudomonadati</taxon>
        <taxon>Pseudomonadota</taxon>
        <taxon>Betaproteobacteria</taxon>
        <taxon>Burkholderiales</taxon>
        <taxon>Alcaligenaceae</taxon>
        <taxon>Neopusillimonas</taxon>
    </lineage>
</organism>
<evidence type="ECO:0000259" key="2">
    <source>
        <dbReference type="PROSITE" id="PS50943"/>
    </source>
</evidence>
<evidence type="ECO:0000313" key="4">
    <source>
        <dbReference type="Proteomes" id="UP000266206"/>
    </source>
</evidence>
<dbReference type="PROSITE" id="PS50943">
    <property type="entry name" value="HTH_CROC1"/>
    <property type="match status" value="1"/>
</dbReference>
<dbReference type="InterPro" id="IPR010982">
    <property type="entry name" value="Lambda_DNA-bd_dom_sf"/>
</dbReference>
<dbReference type="RefSeq" id="WP_119515781.1">
    <property type="nucleotide sequence ID" value="NZ_NQYH01000003.1"/>
</dbReference>
<feature type="domain" description="HTH cro/C1-type" evidence="2">
    <location>
        <begin position="23"/>
        <end position="77"/>
    </location>
</feature>